<dbReference type="SUPFAM" id="SSF55785">
    <property type="entry name" value="PYP-like sensor domain (PAS domain)"/>
    <property type="match status" value="1"/>
</dbReference>
<dbReference type="InterPro" id="IPR035965">
    <property type="entry name" value="PAS-like_dom_sf"/>
</dbReference>
<dbReference type="Gene3D" id="3.30.450.20">
    <property type="entry name" value="PAS domain"/>
    <property type="match status" value="1"/>
</dbReference>
<gene>
    <name evidence="2" type="ORF">C8D82_11218</name>
</gene>
<dbReference type="RefSeq" id="WP_116883864.1">
    <property type="nucleotide sequence ID" value="NZ_CALXNT010000087.1"/>
</dbReference>
<evidence type="ECO:0000313" key="3">
    <source>
        <dbReference type="Proteomes" id="UP000245959"/>
    </source>
</evidence>
<dbReference type="AlphaFoldDB" id="A0A2U1B0B1"/>
<dbReference type="GO" id="GO:0003677">
    <property type="term" value="F:DNA binding"/>
    <property type="evidence" value="ECO:0007669"/>
    <property type="project" value="InterPro"/>
</dbReference>
<dbReference type="EMBL" id="QEKH01000012">
    <property type="protein sequence ID" value="PVY42021.1"/>
    <property type="molecule type" value="Genomic_DNA"/>
</dbReference>
<dbReference type="Proteomes" id="UP000245959">
    <property type="component" value="Unassembled WGS sequence"/>
</dbReference>
<name>A0A2U1B0B1_9BACT</name>
<dbReference type="Pfam" id="PF01381">
    <property type="entry name" value="HTH_3"/>
    <property type="match status" value="1"/>
</dbReference>
<dbReference type="GeneID" id="78295171"/>
<dbReference type="SUPFAM" id="SSF55781">
    <property type="entry name" value="GAF domain-like"/>
    <property type="match status" value="1"/>
</dbReference>
<proteinExistence type="predicted"/>
<evidence type="ECO:0000259" key="1">
    <source>
        <dbReference type="PROSITE" id="PS50112"/>
    </source>
</evidence>
<dbReference type="SMART" id="SM00065">
    <property type="entry name" value="GAF"/>
    <property type="match status" value="1"/>
</dbReference>
<accession>A0A2U1B0B1</accession>
<dbReference type="InterPro" id="IPR029016">
    <property type="entry name" value="GAF-like_dom_sf"/>
</dbReference>
<dbReference type="CDD" id="cd00093">
    <property type="entry name" value="HTH_XRE"/>
    <property type="match status" value="1"/>
</dbReference>
<dbReference type="Gene3D" id="3.30.450.40">
    <property type="match status" value="1"/>
</dbReference>
<dbReference type="Gene3D" id="1.10.260.40">
    <property type="entry name" value="lambda repressor-like DNA-binding domains"/>
    <property type="match status" value="1"/>
</dbReference>
<dbReference type="SUPFAM" id="SSF47413">
    <property type="entry name" value="lambda repressor-like DNA-binding domains"/>
    <property type="match status" value="1"/>
</dbReference>
<keyword evidence="3" id="KW-1185">Reference proteome</keyword>
<sequence>MNSSVDKKKELGLWLKLLLTKHGLRQNKLAAELGVTCQYVSQICVGKTSLPLNHFDRIHKLLLSQGASDDDLKKLSYLYVDSRVSLPDSMQISNDDYYHLLQELKGYVEKERVINACLETAVGTRNYDDAMQAILNTISTYAARQYCYIYRYEPAAVRLMYSWHAPDVPPVKGFELIDLPTPTLWDKTLEAHELINIYDPGETQLVPRDIAELFRRNNFRAVLGTGLWADGRLYGFIILASLKQIRRFSELEERVVLSAARVIQLLTERQTAAERQERAQAETDALLHGMPFPAFRFGETGELVSLNTAGEQLLGSSAAELCGRDVTDLFGVAPDSPFPVTLNLNGKSCSLSAVRQGEHTFYFCVPAMA</sequence>
<dbReference type="InterPro" id="IPR000014">
    <property type="entry name" value="PAS"/>
</dbReference>
<dbReference type="PROSITE" id="PS50112">
    <property type="entry name" value="PAS"/>
    <property type="match status" value="1"/>
</dbReference>
<reference evidence="2 3" key="1">
    <citation type="submission" date="2018-04" db="EMBL/GenBank/DDBJ databases">
        <title>Genomic Encyclopedia of Type Strains, Phase IV (KMG-IV): sequencing the most valuable type-strain genomes for metagenomic binning, comparative biology and taxonomic classification.</title>
        <authorList>
            <person name="Goeker M."/>
        </authorList>
    </citation>
    <scope>NUCLEOTIDE SEQUENCE [LARGE SCALE GENOMIC DNA]</scope>
    <source>
        <strain evidence="2 3">DSM 14823</strain>
    </source>
</reference>
<comment type="caution">
    <text evidence="2">The sequence shown here is derived from an EMBL/GenBank/DDBJ whole genome shotgun (WGS) entry which is preliminary data.</text>
</comment>
<feature type="domain" description="PAS" evidence="1">
    <location>
        <begin position="279"/>
        <end position="330"/>
    </location>
</feature>
<dbReference type="InterPro" id="IPR003018">
    <property type="entry name" value="GAF"/>
</dbReference>
<evidence type="ECO:0000313" key="2">
    <source>
        <dbReference type="EMBL" id="PVY42021.1"/>
    </source>
</evidence>
<dbReference type="Pfam" id="PF01590">
    <property type="entry name" value="GAF"/>
    <property type="match status" value="1"/>
</dbReference>
<protein>
    <submittedName>
        <fullName evidence="2">GAF domain-containing protein</fullName>
    </submittedName>
</protein>
<organism evidence="2 3">
    <name type="scientific">Victivallis vadensis</name>
    <dbReference type="NCBI Taxonomy" id="172901"/>
    <lineage>
        <taxon>Bacteria</taxon>
        <taxon>Pseudomonadati</taxon>
        <taxon>Lentisphaerota</taxon>
        <taxon>Lentisphaeria</taxon>
        <taxon>Victivallales</taxon>
        <taxon>Victivallaceae</taxon>
        <taxon>Victivallis</taxon>
    </lineage>
</organism>
<dbReference type="InterPro" id="IPR010982">
    <property type="entry name" value="Lambda_DNA-bd_dom_sf"/>
</dbReference>
<dbReference type="InterPro" id="IPR001387">
    <property type="entry name" value="Cro/C1-type_HTH"/>
</dbReference>